<proteinExistence type="predicted"/>
<sequence length="46" mass="4839">MTRQNKAAAALLILGVVFLCIGVAQGGYRDAFQKAVRVCLECIGIG</sequence>
<dbReference type="NCBIfam" id="NF040920">
    <property type="entry name" value="CD1871A_fam"/>
    <property type="match status" value="1"/>
</dbReference>
<evidence type="ECO:0008006" key="3">
    <source>
        <dbReference type="Google" id="ProtNLM"/>
    </source>
</evidence>
<organism evidence="1 2">
    <name type="scientific">[Clostridium] citroniae WAL-19142</name>
    <dbReference type="NCBI Taxonomy" id="742734"/>
    <lineage>
        <taxon>Bacteria</taxon>
        <taxon>Bacillati</taxon>
        <taxon>Bacillota</taxon>
        <taxon>Clostridia</taxon>
        <taxon>Lachnospirales</taxon>
        <taxon>Lachnospiraceae</taxon>
        <taxon>Enterocloster</taxon>
    </lineage>
</organism>
<gene>
    <name evidence="1" type="ORF">HMPREF9470_00237</name>
</gene>
<dbReference type="InterPro" id="IPR047708">
    <property type="entry name" value="CD1871A-like"/>
</dbReference>
<dbReference type="PATRIC" id="fig|742734.4.peg.257"/>
<evidence type="ECO:0000313" key="1">
    <source>
        <dbReference type="EMBL" id="KMW13316.1"/>
    </source>
</evidence>
<dbReference type="AlphaFoldDB" id="A0A0J9BML4"/>
<dbReference type="GeneID" id="93163717"/>
<dbReference type="RefSeq" id="WP_007861597.1">
    <property type="nucleotide sequence ID" value="NZ_KQ235875.1"/>
</dbReference>
<reference evidence="1 2" key="1">
    <citation type="submission" date="2011-04" db="EMBL/GenBank/DDBJ databases">
        <title>The Genome Sequence of Clostridium citroniae WAL-19142.</title>
        <authorList>
            <consortium name="The Broad Institute Genome Sequencing Platform"/>
            <person name="Earl A."/>
            <person name="Ward D."/>
            <person name="Feldgarden M."/>
            <person name="Gevers D."/>
            <person name="Warren Y.A."/>
            <person name="Tyrrell K.L."/>
            <person name="Citron D.M."/>
            <person name="Goldstein E.J."/>
            <person name="Daigneault M."/>
            <person name="Allen-Vercoe E."/>
            <person name="Young S.K."/>
            <person name="Zeng Q."/>
            <person name="Gargeya S."/>
            <person name="Fitzgerald M."/>
            <person name="Haas B."/>
            <person name="Abouelleil A."/>
            <person name="Alvarado L."/>
            <person name="Arachchi H.M."/>
            <person name="Berlin A."/>
            <person name="Brown A."/>
            <person name="Chapman S.B."/>
            <person name="Chen Z."/>
            <person name="Dunbar C."/>
            <person name="Freedman E."/>
            <person name="Gearin G."/>
            <person name="Gellesch M."/>
            <person name="Goldberg J."/>
            <person name="Griggs A."/>
            <person name="Gujja S."/>
            <person name="Heilman E.R."/>
            <person name="Heiman D."/>
            <person name="Howarth C."/>
            <person name="Larson L."/>
            <person name="Lui A."/>
            <person name="MacDonald P.J."/>
            <person name="Mehta T."/>
            <person name="Montmayeur A."/>
            <person name="Murphy C."/>
            <person name="Neiman D."/>
            <person name="Pearson M."/>
            <person name="Priest M."/>
            <person name="Roberts A."/>
            <person name="Saif S."/>
            <person name="Shea T."/>
            <person name="Shenoy N."/>
            <person name="Sisk P."/>
            <person name="Stolte C."/>
            <person name="Sykes S."/>
            <person name="White J."/>
            <person name="Yandava C."/>
            <person name="Wortman J."/>
            <person name="Nusbaum C."/>
            <person name="Birren B."/>
        </authorList>
    </citation>
    <scope>NUCLEOTIDE SEQUENCE [LARGE SCALE GENOMIC DNA]</scope>
    <source>
        <strain evidence="1 2">WAL-19142</strain>
    </source>
</reference>
<comment type="caution">
    <text evidence="1">The sequence shown here is derived from an EMBL/GenBank/DDBJ whole genome shotgun (WGS) entry which is preliminary data.</text>
</comment>
<name>A0A0J9BML4_9FIRM</name>
<accession>A0A0J9BML4</accession>
<dbReference type="Proteomes" id="UP000037392">
    <property type="component" value="Unassembled WGS sequence"/>
</dbReference>
<dbReference type="EMBL" id="ADLK01000045">
    <property type="protein sequence ID" value="KMW13316.1"/>
    <property type="molecule type" value="Genomic_DNA"/>
</dbReference>
<protein>
    <recommendedName>
        <fullName evidence="3">Thioredoxin</fullName>
    </recommendedName>
</protein>
<evidence type="ECO:0000313" key="2">
    <source>
        <dbReference type="Proteomes" id="UP000037392"/>
    </source>
</evidence>